<name>A0ABT3L582_9CYAN</name>
<gene>
    <name evidence="1" type="ORF">K4A83_10315</name>
</gene>
<dbReference type="RefSeq" id="WP_265264447.1">
    <property type="nucleotide sequence ID" value="NZ_JAIHOM010000042.1"/>
</dbReference>
<sequence>MNQLSTLKTRSVRSLVAGVGLAGFGLLNGSAGFLASPAIAQTPTPPLEIAQVEADWKEIECPPAFNPGGPRPFDPNWGYNLSCWDIVRTGFICVNNPRAECGHNVEAINLATHRPPTRRYTLTDEMRERGHFACVNNVNPDCGNPVKYGVLYGTEYLSDLPDRTDPLWRQLGVEPPPRMNPRTPPGLW</sequence>
<dbReference type="EMBL" id="JAIHOM010000042">
    <property type="protein sequence ID" value="MCW6036653.1"/>
    <property type="molecule type" value="Genomic_DNA"/>
</dbReference>
<evidence type="ECO:0008006" key="3">
    <source>
        <dbReference type="Google" id="ProtNLM"/>
    </source>
</evidence>
<protein>
    <recommendedName>
        <fullName evidence="3">Secreted protein</fullName>
    </recommendedName>
</protein>
<reference evidence="1 2" key="1">
    <citation type="submission" date="2021-08" db="EMBL/GenBank/DDBJ databases">
        <title>Draft genome sequence of Spirulina subsalsa with high tolerance to salinity and hype-accumulation of phycocyanin.</title>
        <authorList>
            <person name="Pei H."/>
            <person name="Jiang L."/>
        </authorList>
    </citation>
    <scope>NUCLEOTIDE SEQUENCE [LARGE SCALE GENOMIC DNA]</scope>
    <source>
        <strain evidence="1 2">FACHB-351</strain>
    </source>
</reference>
<comment type="caution">
    <text evidence="1">The sequence shown here is derived from an EMBL/GenBank/DDBJ whole genome shotgun (WGS) entry which is preliminary data.</text>
</comment>
<keyword evidence="2" id="KW-1185">Reference proteome</keyword>
<organism evidence="1 2">
    <name type="scientific">Spirulina subsalsa FACHB-351</name>
    <dbReference type="NCBI Taxonomy" id="234711"/>
    <lineage>
        <taxon>Bacteria</taxon>
        <taxon>Bacillati</taxon>
        <taxon>Cyanobacteriota</taxon>
        <taxon>Cyanophyceae</taxon>
        <taxon>Spirulinales</taxon>
        <taxon>Spirulinaceae</taxon>
        <taxon>Spirulina</taxon>
    </lineage>
</organism>
<evidence type="ECO:0000313" key="1">
    <source>
        <dbReference type="EMBL" id="MCW6036653.1"/>
    </source>
</evidence>
<accession>A0ABT3L582</accession>
<dbReference type="Proteomes" id="UP001526426">
    <property type="component" value="Unassembled WGS sequence"/>
</dbReference>
<proteinExistence type="predicted"/>
<evidence type="ECO:0000313" key="2">
    <source>
        <dbReference type="Proteomes" id="UP001526426"/>
    </source>
</evidence>